<evidence type="ECO:0000313" key="2">
    <source>
        <dbReference type="EMBL" id="EST46403.1"/>
    </source>
</evidence>
<accession>V6LQ78</accession>
<name>V6LQ78_9EUKA</name>
<protein>
    <submittedName>
        <fullName evidence="2">Uncharacterized protein</fullName>
    </submittedName>
</protein>
<feature type="region of interest" description="Disordered" evidence="1">
    <location>
        <begin position="34"/>
        <end position="61"/>
    </location>
</feature>
<feature type="compositionally biased region" description="Polar residues" evidence="1">
    <location>
        <begin position="52"/>
        <end position="61"/>
    </location>
</feature>
<dbReference type="AlphaFoldDB" id="V6LQ78"/>
<organism evidence="2">
    <name type="scientific">Spironucleus salmonicida</name>
    <dbReference type="NCBI Taxonomy" id="348837"/>
    <lineage>
        <taxon>Eukaryota</taxon>
        <taxon>Metamonada</taxon>
        <taxon>Diplomonadida</taxon>
        <taxon>Hexamitidae</taxon>
        <taxon>Hexamitinae</taxon>
        <taxon>Spironucleus</taxon>
    </lineage>
</organism>
<keyword evidence="4" id="KW-1185">Reference proteome</keyword>
<dbReference type="EMBL" id="KI546074">
    <property type="protein sequence ID" value="EST46403.1"/>
    <property type="molecule type" value="Genomic_DNA"/>
</dbReference>
<dbReference type="Proteomes" id="UP000018208">
    <property type="component" value="Unassembled WGS sequence"/>
</dbReference>
<proteinExistence type="predicted"/>
<reference evidence="2 3" key="1">
    <citation type="journal article" date="2014" name="PLoS Genet.">
        <title>The Genome of Spironucleus salmonicida Highlights a Fish Pathogen Adapted to Fluctuating Environments.</title>
        <authorList>
            <person name="Xu F."/>
            <person name="Jerlstrom-Hultqvist J."/>
            <person name="Einarsson E."/>
            <person name="Astvaldsson A."/>
            <person name="Svard S.G."/>
            <person name="Andersson J.O."/>
        </authorList>
    </citation>
    <scope>NUCLEOTIDE SEQUENCE</scope>
    <source>
        <strain evidence="3">ATCC 50377</strain>
    </source>
</reference>
<sequence length="150" mass="17682">MNYVKNDPDVIRWRKLIDQPDWLPEIPTTVIPLKPIQSKPPSSFRRNARKSPYSQHAQQGSAQKYDIISFNYIPETLLEGQKISIRSNQRKINQVRNQYNSYTQARVNIRVQSQTQIIMAKEIGVYTREVKVQNKIKKIYDEVEELMGYN</sequence>
<evidence type="ECO:0000256" key="1">
    <source>
        <dbReference type="SAM" id="MobiDB-lite"/>
    </source>
</evidence>
<evidence type="ECO:0000313" key="4">
    <source>
        <dbReference type="Proteomes" id="UP000018208"/>
    </source>
</evidence>
<gene>
    <name evidence="2" type="ORF">SS50377_13487</name>
    <name evidence="3" type="ORF">SS50377_23724</name>
</gene>
<dbReference type="VEuPathDB" id="GiardiaDB:SS50377_23724"/>
<dbReference type="EMBL" id="AUWU02000004">
    <property type="protein sequence ID" value="KAH0573789.1"/>
    <property type="molecule type" value="Genomic_DNA"/>
</dbReference>
<evidence type="ECO:0000313" key="3">
    <source>
        <dbReference type="EMBL" id="KAH0573789.1"/>
    </source>
</evidence>
<reference evidence="3" key="2">
    <citation type="submission" date="2020-12" db="EMBL/GenBank/DDBJ databases">
        <title>New Spironucleus salmonicida genome in near-complete chromosomes.</title>
        <authorList>
            <person name="Xu F."/>
            <person name="Kurt Z."/>
            <person name="Jimenez-Gonzalez A."/>
            <person name="Astvaldsson A."/>
            <person name="Andersson J.O."/>
            <person name="Svard S.G."/>
        </authorList>
    </citation>
    <scope>NUCLEOTIDE SEQUENCE</scope>
    <source>
        <strain evidence="3">ATCC 50377</strain>
    </source>
</reference>